<comment type="caution">
    <text evidence="1">The sequence shown here is derived from an EMBL/GenBank/DDBJ whole genome shotgun (WGS) entry which is preliminary data.</text>
</comment>
<evidence type="ECO:0000313" key="2">
    <source>
        <dbReference type="Proteomes" id="UP000585474"/>
    </source>
</evidence>
<proteinExistence type="predicted"/>
<name>A0A7J0GS10_9ERIC</name>
<accession>A0A7J0GS10</accession>
<reference evidence="1 2" key="1">
    <citation type="submission" date="2019-07" db="EMBL/GenBank/DDBJ databases">
        <title>De Novo Assembly of kiwifruit Actinidia rufa.</title>
        <authorList>
            <person name="Sugita-Konishi S."/>
            <person name="Sato K."/>
            <person name="Mori E."/>
            <person name="Abe Y."/>
            <person name="Kisaki G."/>
            <person name="Hamano K."/>
            <person name="Suezawa K."/>
            <person name="Otani M."/>
            <person name="Fukuda T."/>
            <person name="Manabe T."/>
            <person name="Gomi K."/>
            <person name="Tabuchi M."/>
            <person name="Akimitsu K."/>
            <person name="Kataoka I."/>
        </authorList>
    </citation>
    <scope>NUCLEOTIDE SEQUENCE [LARGE SCALE GENOMIC DNA]</scope>
    <source>
        <strain evidence="2">cv. Fuchu</strain>
    </source>
</reference>
<dbReference type="Proteomes" id="UP000585474">
    <property type="component" value="Unassembled WGS sequence"/>
</dbReference>
<evidence type="ECO:0000313" key="1">
    <source>
        <dbReference type="EMBL" id="GFZ13610.1"/>
    </source>
</evidence>
<dbReference type="AlphaFoldDB" id="A0A7J0GS10"/>
<dbReference type="EMBL" id="BJWL01000023">
    <property type="protein sequence ID" value="GFZ13610.1"/>
    <property type="molecule type" value="Genomic_DNA"/>
</dbReference>
<sequence>MVASVRTPPPPRPGWSFTRFGGALFTVVRSLDIRDGWCCWKWGVGTAARSCIRRPLFSFMILICSAISCISRWRPSRSGAWPGLAIGWDLLPGGYWHLVWGEQPTVNAALFSRHWASDAWKATCTDEQKSGLFIDGVMGRVHGSRRDPGKDRILVERLIKPSILPRLRARRRQHFGFGRADEHSDSGSGEVSGDDLARFHGLVLPQSRGFGDEQPLKKSRATSFVMMSGRRAYLGR</sequence>
<organism evidence="1 2">
    <name type="scientific">Actinidia rufa</name>
    <dbReference type="NCBI Taxonomy" id="165716"/>
    <lineage>
        <taxon>Eukaryota</taxon>
        <taxon>Viridiplantae</taxon>
        <taxon>Streptophyta</taxon>
        <taxon>Embryophyta</taxon>
        <taxon>Tracheophyta</taxon>
        <taxon>Spermatophyta</taxon>
        <taxon>Magnoliopsida</taxon>
        <taxon>eudicotyledons</taxon>
        <taxon>Gunneridae</taxon>
        <taxon>Pentapetalae</taxon>
        <taxon>asterids</taxon>
        <taxon>Ericales</taxon>
        <taxon>Actinidiaceae</taxon>
        <taxon>Actinidia</taxon>
    </lineage>
</organism>
<protein>
    <submittedName>
        <fullName evidence="1">Uncharacterized protein</fullName>
    </submittedName>
</protein>
<gene>
    <name evidence="1" type="ORF">Acr_23g0019950</name>
</gene>
<keyword evidence="2" id="KW-1185">Reference proteome</keyword>